<organism evidence="2">
    <name type="scientific">marine sediment metagenome</name>
    <dbReference type="NCBI Taxonomy" id="412755"/>
    <lineage>
        <taxon>unclassified sequences</taxon>
        <taxon>metagenomes</taxon>
        <taxon>ecological metagenomes</taxon>
    </lineage>
</organism>
<feature type="compositionally biased region" description="Polar residues" evidence="1">
    <location>
        <begin position="1"/>
        <end position="16"/>
    </location>
</feature>
<dbReference type="AlphaFoldDB" id="X1AZM9"/>
<feature type="region of interest" description="Disordered" evidence="1">
    <location>
        <begin position="1"/>
        <end position="60"/>
    </location>
</feature>
<accession>X1AZM9</accession>
<name>X1AZM9_9ZZZZ</name>
<comment type="caution">
    <text evidence="2">The sequence shown here is derived from an EMBL/GenBank/DDBJ whole genome shotgun (WGS) entry which is preliminary data.</text>
</comment>
<gene>
    <name evidence="2" type="ORF">S01H4_35290</name>
</gene>
<sequence>MSAKSFNGKPQASAASFNPKPEAPAVSGRQPRVETTVACGSGLNEGFISDPVLNDSYAMS</sequence>
<proteinExistence type="predicted"/>
<evidence type="ECO:0000256" key="1">
    <source>
        <dbReference type="SAM" id="MobiDB-lite"/>
    </source>
</evidence>
<dbReference type="EMBL" id="BART01018745">
    <property type="protein sequence ID" value="GAG77538.1"/>
    <property type="molecule type" value="Genomic_DNA"/>
</dbReference>
<evidence type="ECO:0000313" key="2">
    <source>
        <dbReference type="EMBL" id="GAG77538.1"/>
    </source>
</evidence>
<protein>
    <submittedName>
        <fullName evidence="2">Uncharacterized protein</fullName>
    </submittedName>
</protein>
<reference evidence="2" key="1">
    <citation type="journal article" date="2014" name="Front. Microbiol.">
        <title>High frequency of phylogenetically diverse reductive dehalogenase-homologous genes in deep subseafloor sedimentary metagenomes.</title>
        <authorList>
            <person name="Kawai M."/>
            <person name="Futagami T."/>
            <person name="Toyoda A."/>
            <person name="Takaki Y."/>
            <person name="Nishi S."/>
            <person name="Hori S."/>
            <person name="Arai W."/>
            <person name="Tsubouchi T."/>
            <person name="Morono Y."/>
            <person name="Uchiyama I."/>
            <person name="Ito T."/>
            <person name="Fujiyama A."/>
            <person name="Inagaki F."/>
            <person name="Takami H."/>
        </authorList>
    </citation>
    <scope>NUCLEOTIDE SEQUENCE</scope>
    <source>
        <strain evidence="2">Expedition CK06-06</strain>
    </source>
</reference>